<feature type="compositionally biased region" description="Low complexity" evidence="5">
    <location>
        <begin position="43"/>
        <end position="53"/>
    </location>
</feature>
<evidence type="ECO:0000259" key="7">
    <source>
        <dbReference type="SMART" id="SM01182"/>
    </source>
</evidence>
<keyword evidence="3" id="KW-0648">Protein biosynthesis</keyword>
<dbReference type="Proteomes" id="UP000886611">
    <property type="component" value="Unassembled WGS sequence"/>
</dbReference>
<organism evidence="8 9">
    <name type="scientific">Polypterus senegalus</name>
    <name type="common">Senegal bichir</name>
    <dbReference type="NCBI Taxonomy" id="55291"/>
    <lineage>
        <taxon>Eukaryota</taxon>
        <taxon>Metazoa</taxon>
        <taxon>Chordata</taxon>
        <taxon>Craniata</taxon>
        <taxon>Vertebrata</taxon>
        <taxon>Euteleostomi</taxon>
        <taxon>Actinopterygii</taxon>
        <taxon>Polypteriformes</taxon>
        <taxon>Polypteridae</taxon>
        <taxon>Polypterus</taxon>
    </lineage>
</organism>
<dbReference type="GO" id="GO:0003746">
    <property type="term" value="F:translation elongation factor activity"/>
    <property type="evidence" value="ECO:0007669"/>
    <property type="project" value="UniProtKB-KW"/>
</dbReference>
<dbReference type="InterPro" id="IPR049720">
    <property type="entry name" value="EF1B_bsu/dsu"/>
</dbReference>
<dbReference type="InterPro" id="IPR014717">
    <property type="entry name" value="Transl_elong_EF1B/ribsomal_bS6"/>
</dbReference>
<evidence type="ECO:0000313" key="9">
    <source>
        <dbReference type="Proteomes" id="UP000886611"/>
    </source>
</evidence>
<feature type="domain" description="Translation elongation factor EF1B beta/delta subunit guanine nucleotide exchange" evidence="6">
    <location>
        <begin position="613"/>
        <end position="689"/>
    </location>
</feature>
<dbReference type="GO" id="GO:0005853">
    <property type="term" value="C:eukaryotic translation elongation factor 1 complex"/>
    <property type="evidence" value="ECO:0007669"/>
    <property type="project" value="InterPro"/>
</dbReference>
<dbReference type="AlphaFoldDB" id="A0A8X7WZY1"/>
<dbReference type="GO" id="GO:0005085">
    <property type="term" value="F:guanyl-nucleotide exchange factor activity"/>
    <property type="evidence" value="ECO:0007669"/>
    <property type="project" value="TreeGrafter"/>
</dbReference>
<evidence type="ECO:0000256" key="2">
    <source>
        <dbReference type="ARBA" id="ARBA00022768"/>
    </source>
</evidence>
<dbReference type="FunFam" id="3.30.70.60:FF:000001">
    <property type="entry name" value="Elongation factor 1-beta 1 like"/>
    <property type="match status" value="1"/>
</dbReference>
<evidence type="ECO:0000256" key="4">
    <source>
        <dbReference type="ARBA" id="ARBA00039378"/>
    </source>
</evidence>
<evidence type="ECO:0000256" key="5">
    <source>
        <dbReference type="SAM" id="MobiDB-lite"/>
    </source>
</evidence>
<feature type="region of interest" description="Disordered" evidence="5">
    <location>
        <begin position="39"/>
        <end position="64"/>
    </location>
</feature>
<dbReference type="InterPro" id="IPR036219">
    <property type="entry name" value="eEF-1beta-like_sf"/>
</dbReference>
<evidence type="ECO:0000313" key="8">
    <source>
        <dbReference type="EMBL" id="KAG2458449.1"/>
    </source>
</evidence>
<gene>
    <name evidence="8" type="primary">Eef1d</name>
    <name evidence="8" type="ORF">GTO96_0018356</name>
</gene>
<feature type="region of interest" description="Disordered" evidence="5">
    <location>
        <begin position="269"/>
        <end position="293"/>
    </location>
</feature>
<dbReference type="CDD" id="cd00292">
    <property type="entry name" value="EF1B"/>
    <property type="match status" value="1"/>
</dbReference>
<dbReference type="PANTHER" id="PTHR11595:SF26">
    <property type="entry name" value="ELONGATION FACTOR 1-DELTA"/>
    <property type="match status" value="1"/>
</dbReference>
<protein>
    <recommendedName>
        <fullName evidence="4">Elongation factor 1-delta</fullName>
    </recommendedName>
</protein>
<keyword evidence="2" id="KW-0251">Elongation factor</keyword>
<feature type="domain" description="Elongation factor 1 beta central acidic region eukaryote" evidence="7">
    <location>
        <begin position="577"/>
        <end position="604"/>
    </location>
</feature>
<feature type="non-terminal residue" evidence="8">
    <location>
        <position position="1"/>
    </location>
</feature>
<accession>A0A8X7WZY1</accession>
<comment type="caution">
    <text evidence="8">The sequence shown here is derived from an EMBL/GenBank/DDBJ whole genome shotgun (WGS) entry which is preliminary data.</text>
</comment>
<evidence type="ECO:0000256" key="1">
    <source>
        <dbReference type="ARBA" id="ARBA00007411"/>
    </source>
</evidence>
<dbReference type="SMART" id="SM00888">
    <property type="entry name" value="EF1_GNE"/>
    <property type="match status" value="1"/>
</dbReference>
<feature type="compositionally biased region" description="Basic and acidic residues" evidence="5">
    <location>
        <begin position="344"/>
        <end position="353"/>
    </location>
</feature>
<dbReference type="InterPro" id="IPR001326">
    <property type="entry name" value="Transl_elong_EF1B_B/D_CS"/>
</dbReference>
<evidence type="ECO:0000259" key="6">
    <source>
        <dbReference type="SMART" id="SM00888"/>
    </source>
</evidence>
<feature type="compositionally biased region" description="Acidic residues" evidence="5">
    <location>
        <begin position="566"/>
        <end position="587"/>
    </location>
</feature>
<feature type="non-terminal residue" evidence="8">
    <location>
        <position position="689"/>
    </location>
</feature>
<dbReference type="PROSITE" id="PS00824">
    <property type="entry name" value="EF1BD_1"/>
    <property type="match status" value="1"/>
</dbReference>
<dbReference type="SMART" id="SM01182">
    <property type="entry name" value="EF-1_beta_acid"/>
    <property type="match status" value="1"/>
</dbReference>
<dbReference type="PANTHER" id="PTHR11595">
    <property type="entry name" value="EF-HAND AND COILED-COIL DOMAIN-CONTAINING FAMILY MEMBER"/>
    <property type="match status" value="1"/>
</dbReference>
<evidence type="ECO:0000256" key="3">
    <source>
        <dbReference type="ARBA" id="ARBA00022917"/>
    </source>
</evidence>
<comment type="similarity">
    <text evidence="1">Belongs to the EF-1-beta/EF-1-delta family.</text>
</comment>
<proteinExistence type="inferred from homology"/>
<keyword evidence="9" id="KW-1185">Reference proteome</keyword>
<dbReference type="GO" id="GO:0005829">
    <property type="term" value="C:cytosol"/>
    <property type="evidence" value="ECO:0007669"/>
    <property type="project" value="TreeGrafter"/>
</dbReference>
<dbReference type="SUPFAM" id="SSF54984">
    <property type="entry name" value="eEF-1beta-like"/>
    <property type="match status" value="1"/>
</dbReference>
<dbReference type="Pfam" id="PF10587">
    <property type="entry name" value="EF-1_beta_acid"/>
    <property type="match status" value="1"/>
</dbReference>
<dbReference type="Pfam" id="PF00736">
    <property type="entry name" value="EF1_GNE"/>
    <property type="match status" value="1"/>
</dbReference>
<reference evidence="8 9" key="1">
    <citation type="journal article" date="2021" name="Cell">
        <title>Tracing the genetic footprints of vertebrate landing in non-teleost ray-finned fishes.</title>
        <authorList>
            <person name="Bi X."/>
            <person name="Wang K."/>
            <person name="Yang L."/>
            <person name="Pan H."/>
            <person name="Jiang H."/>
            <person name="Wei Q."/>
            <person name="Fang M."/>
            <person name="Yu H."/>
            <person name="Zhu C."/>
            <person name="Cai Y."/>
            <person name="He Y."/>
            <person name="Gan X."/>
            <person name="Zeng H."/>
            <person name="Yu D."/>
            <person name="Zhu Y."/>
            <person name="Jiang H."/>
            <person name="Qiu Q."/>
            <person name="Yang H."/>
            <person name="Zhang Y.E."/>
            <person name="Wang W."/>
            <person name="Zhu M."/>
            <person name="He S."/>
            <person name="Zhang G."/>
        </authorList>
    </citation>
    <scope>NUCLEOTIDE SEQUENCE [LARGE SCALE GENOMIC DNA]</scope>
    <source>
        <strain evidence="8">Bchr_013</strain>
    </source>
</reference>
<dbReference type="Gene3D" id="3.30.70.60">
    <property type="match status" value="1"/>
</dbReference>
<name>A0A8X7WZY1_POLSE</name>
<feature type="region of interest" description="Disordered" evidence="5">
    <location>
        <begin position="543"/>
        <end position="589"/>
    </location>
</feature>
<dbReference type="InterPro" id="IPR018940">
    <property type="entry name" value="EF-1_beta_acid_region_euk"/>
</dbReference>
<dbReference type="InterPro" id="IPR014038">
    <property type="entry name" value="EF1B_bsu/dsu_GNE"/>
</dbReference>
<dbReference type="EMBL" id="JAATIS010007298">
    <property type="protein sequence ID" value="KAG2458449.1"/>
    <property type="molecule type" value="Genomic_DNA"/>
</dbReference>
<feature type="region of interest" description="Disordered" evidence="5">
    <location>
        <begin position="332"/>
        <end position="362"/>
    </location>
</feature>
<sequence length="689" mass="76839">MDKLKYDEAEKLYYEGLASLAAVIEQPQNLTNSAKNLEKVDDSSLVSSTESSSPDGEYKKVIKKQKRRKMSQRIKSQLDQQELMLLGMREDTVWFKKSQYDAAESVFQKRLASAFHLSPNSDLHDRNILNYVPQAAACNHSDLVACHHVVKTVWINKQIFDDAECSFMERTLSIPDYLPVESFPVNLPSVERTPDEGYMSGVPTPIMQGFPLTANSNLNAVGPSHPINGLPHFSVCLQELLSGVWIDKPVYDLAEKTFYENLYDGPPSLSSKQVGKKKSKTAKSHETNMEMDLNEAGGSSDFFGGTIGMECSISNIKHKSVKSDSCCNSLPDQSVGKKKGSKKVSFEEEKPTQDRSGGSCSAVPFSQEDFPSTVQCFLHSDSEYIWLRKSQFDAAEKNFYEAVVDNSSKKASATSRTPPAAHCQMTNTMSTEYLSQEKIWFDKYRYDDAERQYYEQMNGPVSPAVCSKAAQENGANTILRDIARARENIQKSLAGSPVGPAGEQSELVTRISSLEHENKHLRAVVEDLRLAISKLEIRLTTLEKSPAASGSAPTTLPAPQPKEPAKEEEEDDDDIDLFGSDDEEEDTEAARIREERLKQYAEKKSKKPALIAKSSILLDVKPWDDETDMVKLEECVRSVQADGLLWGTSKLVPVGYGIKKLQIQCVVEDDKVGTDMLEEEITKFEDYVS</sequence>